<reference evidence="7 8" key="1">
    <citation type="submission" date="2016-06" db="EMBL/GenBank/DDBJ databases">
        <title>Evolution of pathogenesis and genome organization in the Tremellales.</title>
        <authorList>
            <person name="Cuomo C."/>
            <person name="Litvintseva A."/>
            <person name="Heitman J."/>
            <person name="Chen Y."/>
            <person name="Sun S."/>
            <person name="Springer D."/>
            <person name="Dromer F."/>
            <person name="Young S."/>
            <person name="Zeng Q."/>
            <person name="Chapman S."/>
            <person name="Gujja S."/>
            <person name="Saif S."/>
            <person name="Birren B."/>
        </authorList>
    </citation>
    <scope>NUCLEOTIDE SEQUENCE [LARGE SCALE GENOMIC DNA]</scope>
    <source>
        <strain evidence="7 8">ATCC 28783</strain>
    </source>
</reference>
<dbReference type="GO" id="GO:0016020">
    <property type="term" value="C:membrane"/>
    <property type="evidence" value="ECO:0007669"/>
    <property type="project" value="UniProtKB-SubCell"/>
</dbReference>
<dbReference type="InterPro" id="IPR046342">
    <property type="entry name" value="CBS_dom_sf"/>
</dbReference>
<dbReference type="FunFam" id="3.10.580.10:FF:000006">
    <property type="entry name" value="DUF21 and CBS domain protein"/>
    <property type="match status" value="1"/>
</dbReference>
<evidence type="ECO:0000256" key="4">
    <source>
        <dbReference type="ARBA" id="ARBA00022989"/>
    </source>
</evidence>
<keyword evidence="2" id="KW-0812">Transmembrane</keyword>
<dbReference type="GO" id="GO:0030026">
    <property type="term" value="P:intracellular manganese ion homeostasis"/>
    <property type="evidence" value="ECO:0007669"/>
    <property type="project" value="TreeGrafter"/>
</dbReference>
<gene>
    <name evidence="7" type="ORF">M231_05151</name>
</gene>
<keyword evidence="4" id="KW-1133">Transmembrane helix</keyword>
<dbReference type="PANTHER" id="PTHR12064:SF97">
    <property type="entry name" value="METAL TRANSPORTER CNNM-5"/>
    <property type="match status" value="1"/>
</dbReference>
<sequence length="259" mass="28966">MALGEEKRGGGILSKWDDLKSRKDADDQLLDHFLGAHGGVTYRKAELKTFVSLGVEDKLQEDEVALLGSVLEFSGKTVEDVMTRLEDVYRLSGDKIVDDELVSEIMNKGYSRIPIYDPRSPETYLGYMTIRSLVEYDPTDLHPISTLVERVLPQCPPDLSLLDGYFQMGRSHILLVTTSPGEDQGAVGVVTLEDVVEELIGREIIDESDQYVDVHSRVPVVRRRYRGVGLKKIFEGRQDRPGRVEGKGVEGRLIDDSSV</sequence>
<evidence type="ECO:0000313" key="8">
    <source>
        <dbReference type="Proteomes" id="UP000289152"/>
    </source>
</evidence>
<dbReference type="Gene3D" id="3.10.580.10">
    <property type="entry name" value="CBS-domain"/>
    <property type="match status" value="1"/>
</dbReference>
<evidence type="ECO:0000256" key="5">
    <source>
        <dbReference type="ARBA" id="ARBA00023136"/>
    </source>
</evidence>
<dbReference type="SUPFAM" id="SSF54631">
    <property type="entry name" value="CBS-domain pair"/>
    <property type="match status" value="1"/>
</dbReference>
<dbReference type="InParanoid" id="A0A4Q1BIU7"/>
<accession>A0A4Q1BIU7</accession>
<organism evidence="7 8">
    <name type="scientific">Tremella mesenterica</name>
    <name type="common">Jelly fungus</name>
    <dbReference type="NCBI Taxonomy" id="5217"/>
    <lineage>
        <taxon>Eukaryota</taxon>
        <taxon>Fungi</taxon>
        <taxon>Dikarya</taxon>
        <taxon>Basidiomycota</taxon>
        <taxon>Agaricomycotina</taxon>
        <taxon>Tremellomycetes</taxon>
        <taxon>Tremellales</taxon>
        <taxon>Tremellaceae</taxon>
        <taxon>Tremella</taxon>
    </lineage>
</organism>
<dbReference type="Pfam" id="PF00571">
    <property type="entry name" value="CBS"/>
    <property type="match status" value="1"/>
</dbReference>
<dbReference type="GO" id="GO:0010960">
    <property type="term" value="P:magnesium ion homeostasis"/>
    <property type="evidence" value="ECO:0007669"/>
    <property type="project" value="InterPro"/>
</dbReference>
<evidence type="ECO:0000256" key="1">
    <source>
        <dbReference type="ARBA" id="ARBA00004141"/>
    </source>
</evidence>
<dbReference type="Proteomes" id="UP000289152">
    <property type="component" value="Unassembled WGS sequence"/>
</dbReference>
<evidence type="ECO:0000256" key="2">
    <source>
        <dbReference type="ARBA" id="ARBA00022692"/>
    </source>
</evidence>
<evidence type="ECO:0000256" key="3">
    <source>
        <dbReference type="ARBA" id="ARBA00022737"/>
    </source>
</evidence>
<dbReference type="InterPro" id="IPR000644">
    <property type="entry name" value="CBS_dom"/>
</dbReference>
<dbReference type="OrthoDB" id="5353557at2759"/>
<comment type="caution">
    <text evidence="7">The sequence shown here is derived from an EMBL/GenBank/DDBJ whole genome shotgun (WGS) entry which is preliminary data.</text>
</comment>
<dbReference type="STRING" id="5217.A0A4Q1BIU7"/>
<dbReference type="AlphaFoldDB" id="A0A4Q1BIU7"/>
<comment type="subcellular location">
    <subcellularLocation>
        <location evidence="1">Membrane</location>
        <topology evidence="1">Multi-pass membrane protein</topology>
    </subcellularLocation>
</comment>
<dbReference type="InterPro" id="IPR045095">
    <property type="entry name" value="ACDP"/>
</dbReference>
<dbReference type="GO" id="GO:0005737">
    <property type="term" value="C:cytoplasm"/>
    <property type="evidence" value="ECO:0007669"/>
    <property type="project" value="TreeGrafter"/>
</dbReference>
<proteinExistence type="predicted"/>
<dbReference type="EMBL" id="SDIL01000065">
    <property type="protein sequence ID" value="RXK37609.1"/>
    <property type="molecule type" value="Genomic_DNA"/>
</dbReference>
<name>A0A4Q1BIU7_TREME</name>
<keyword evidence="5" id="KW-0472">Membrane</keyword>
<dbReference type="PANTHER" id="PTHR12064">
    <property type="entry name" value="METAL TRANSPORTER CNNM"/>
    <property type="match status" value="1"/>
</dbReference>
<evidence type="ECO:0000313" key="7">
    <source>
        <dbReference type="EMBL" id="RXK37609.1"/>
    </source>
</evidence>
<protein>
    <recommendedName>
        <fullName evidence="6">CBS domain-containing protein</fullName>
    </recommendedName>
</protein>
<keyword evidence="3" id="KW-0677">Repeat</keyword>
<keyword evidence="8" id="KW-1185">Reference proteome</keyword>
<dbReference type="VEuPathDB" id="FungiDB:TREMEDRAFT_33832"/>
<evidence type="ECO:0000259" key="6">
    <source>
        <dbReference type="Pfam" id="PF00571"/>
    </source>
</evidence>
<feature type="domain" description="CBS" evidence="6">
    <location>
        <begin position="152"/>
        <end position="200"/>
    </location>
</feature>